<dbReference type="Proteomes" id="UP000460257">
    <property type="component" value="Unassembled WGS sequence"/>
</dbReference>
<name>A0A6N7IWT5_9FIRM</name>
<feature type="region of interest" description="Disordered" evidence="1">
    <location>
        <begin position="48"/>
        <end position="72"/>
    </location>
</feature>
<evidence type="ECO:0000313" key="2">
    <source>
        <dbReference type="EMBL" id="MQN00669.1"/>
    </source>
</evidence>
<evidence type="ECO:0000313" key="3">
    <source>
        <dbReference type="Proteomes" id="UP000460257"/>
    </source>
</evidence>
<organism evidence="2 3">
    <name type="scientific">Candidatus Weimeria bifida</name>
    <dbReference type="NCBI Taxonomy" id="2599074"/>
    <lineage>
        <taxon>Bacteria</taxon>
        <taxon>Bacillati</taxon>
        <taxon>Bacillota</taxon>
        <taxon>Clostridia</taxon>
        <taxon>Lachnospirales</taxon>
        <taxon>Lachnospiraceae</taxon>
        <taxon>Candidatus Weimeria</taxon>
    </lineage>
</organism>
<evidence type="ECO:0000256" key="1">
    <source>
        <dbReference type="SAM" id="MobiDB-lite"/>
    </source>
</evidence>
<keyword evidence="3" id="KW-1185">Reference proteome</keyword>
<gene>
    <name evidence="2" type="ORF">FRC54_01555</name>
</gene>
<feature type="compositionally biased region" description="Basic and acidic residues" evidence="1">
    <location>
        <begin position="53"/>
        <end position="72"/>
    </location>
</feature>
<protein>
    <submittedName>
        <fullName evidence="2">Uncharacterized protein</fullName>
    </submittedName>
</protein>
<sequence>MSENLKKYKSVNYKTCRIFSSKLDGDNCGIQYSTKKRKKHIKQTVLPLNGKTASDKSAEKKAETKKEHSLWQ</sequence>
<comment type="caution">
    <text evidence="2">The sequence shown here is derived from an EMBL/GenBank/DDBJ whole genome shotgun (WGS) entry which is preliminary data.</text>
</comment>
<accession>A0A6N7IWT5</accession>
<reference evidence="2" key="1">
    <citation type="journal article" date="2020" name="Appl. Environ. Microbiol.">
        <title>Medium-Chain Fatty Acid Synthesis by 'Candidatus Weimeria bifida' gen. nov., sp. nov., and 'Candidatus Pseudoramibacter fermentans' sp. nov.</title>
        <authorList>
            <person name="Scarborough M.J."/>
            <person name="Myers K.S."/>
            <person name="Donohue T.J."/>
            <person name="Noguera D.R."/>
        </authorList>
    </citation>
    <scope>NUCLEOTIDE SEQUENCE</scope>
    <source>
        <strain evidence="2">LCO1.1</strain>
    </source>
</reference>
<proteinExistence type="predicted"/>
<dbReference type="EMBL" id="VOGC01000002">
    <property type="protein sequence ID" value="MQN00669.1"/>
    <property type="molecule type" value="Genomic_DNA"/>
</dbReference>
<dbReference type="AlphaFoldDB" id="A0A6N7IWT5"/>